<feature type="domain" description="DUF6531" evidence="2">
    <location>
        <begin position="210"/>
        <end position="291"/>
    </location>
</feature>
<reference evidence="3 4" key="1">
    <citation type="submission" date="2020-10" db="EMBL/GenBank/DDBJ databases">
        <title>Phylogeny of dyella-like bacteria.</title>
        <authorList>
            <person name="Fu J."/>
        </authorList>
    </citation>
    <scope>NUCLEOTIDE SEQUENCE [LARGE SCALE GENOMIC DNA]</scope>
    <source>
        <strain evidence="3 4">DHG40</strain>
    </source>
</reference>
<comment type="caution">
    <text evidence="3">The sequence shown here is derived from an EMBL/GenBank/DDBJ whole genome shotgun (WGS) entry which is preliminary data.</text>
</comment>
<dbReference type="EMBL" id="JADIKI010000023">
    <property type="protein sequence ID" value="MFK2855744.1"/>
    <property type="molecule type" value="Genomic_DNA"/>
</dbReference>
<dbReference type="Proteomes" id="UP001620409">
    <property type="component" value="Unassembled WGS sequence"/>
</dbReference>
<dbReference type="InterPro" id="IPR045351">
    <property type="entry name" value="DUF6531"/>
</dbReference>
<gene>
    <name evidence="3" type="ORF">ISP18_14175</name>
</gene>
<keyword evidence="1" id="KW-0732">Signal</keyword>
<dbReference type="Pfam" id="PF20148">
    <property type="entry name" value="DUF6531"/>
    <property type="match status" value="1"/>
</dbReference>
<dbReference type="RefSeq" id="WP_380013161.1">
    <property type="nucleotide sequence ID" value="NZ_JADIKI010000023.1"/>
</dbReference>
<evidence type="ECO:0000256" key="1">
    <source>
        <dbReference type="SAM" id="SignalP"/>
    </source>
</evidence>
<name>A0ABW8IN91_9GAMM</name>
<keyword evidence="4" id="KW-1185">Reference proteome</keyword>
<organism evidence="3 4">
    <name type="scientific">Dyella humi</name>
    <dbReference type="NCBI Taxonomy" id="1770547"/>
    <lineage>
        <taxon>Bacteria</taxon>
        <taxon>Pseudomonadati</taxon>
        <taxon>Pseudomonadota</taxon>
        <taxon>Gammaproteobacteria</taxon>
        <taxon>Lysobacterales</taxon>
        <taxon>Rhodanobacteraceae</taxon>
        <taxon>Dyella</taxon>
    </lineage>
</organism>
<evidence type="ECO:0000313" key="3">
    <source>
        <dbReference type="EMBL" id="MFK2855744.1"/>
    </source>
</evidence>
<feature type="chain" id="PRO_5047149633" description="DUF6531 domain-containing protein" evidence="1">
    <location>
        <begin position="28"/>
        <end position="397"/>
    </location>
</feature>
<evidence type="ECO:0000259" key="2">
    <source>
        <dbReference type="Pfam" id="PF20148"/>
    </source>
</evidence>
<protein>
    <recommendedName>
        <fullName evidence="2">DUF6531 domain-containing protein</fullName>
    </recommendedName>
</protein>
<evidence type="ECO:0000313" key="4">
    <source>
        <dbReference type="Proteomes" id="UP001620409"/>
    </source>
</evidence>
<sequence length="397" mass="43350">MTRTSGRTTPLLIAAFLLITLATGVQAQSCSDANIRCVAPITGPWRFTNGSYFAYKWFPSVGSMMAAVNALLVQAYSPSYSVTSFSPIDEFNSLLAMSPPDNSCANGGSFMYAGSPMSDWEVCAEMGVYYGINWANDGTWVLNYTGPIYYPPETQPIAFSDIASRVVTCPTGYSVGFISTINACYITTTALKPDKSRKPGCNKCRPSTPDPVDIAEGFMWENVDDIDGTGGPSLQRNYNSQAHVIVGVQGAPAEGFGYGWRTNYSRRVRYVASASMTGAYVERPNGQILYFSQNASTGAWSSDPDVHSTLTEIQGNGSISGWTYFDEDTGDTETYNSDGNLTQIVHLGGRALTFSLRFAKRAGDRDGRLGTQPDVQLHVPQRRYIHRYCVQREGPCR</sequence>
<accession>A0ABW8IN91</accession>
<proteinExistence type="predicted"/>
<feature type="signal peptide" evidence="1">
    <location>
        <begin position="1"/>
        <end position="27"/>
    </location>
</feature>